<reference evidence="1" key="1">
    <citation type="submission" date="2023-06" db="EMBL/GenBank/DDBJ databases">
        <title>Multi-omics analyses reveal the molecular pathogenesis toolkit of Lasiodiplodia hormozganensis, a cross-kingdom pathogen.</title>
        <authorList>
            <person name="Felix C."/>
            <person name="Meneses R."/>
            <person name="Goncalves M.F.M."/>
            <person name="Tilleman L."/>
            <person name="Duarte A.S."/>
            <person name="Jorrin-Novo J.V."/>
            <person name="Van De Peer Y."/>
            <person name="Deforce D."/>
            <person name="Van Nieuwerburgh F."/>
            <person name="Esteves A.C."/>
            <person name="Alves A."/>
        </authorList>
    </citation>
    <scope>NUCLEOTIDE SEQUENCE</scope>
    <source>
        <strain evidence="1">CBS 339.90</strain>
    </source>
</reference>
<evidence type="ECO:0000313" key="2">
    <source>
        <dbReference type="Proteomes" id="UP001175001"/>
    </source>
</evidence>
<dbReference type="AlphaFoldDB" id="A0AA40BYY1"/>
<comment type="caution">
    <text evidence="1">The sequence shown here is derived from an EMBL/GenBank/DDBJ whole genome shotgun (WGS) entry which is preliminary data.</text>
</comment>
<evidence type="ECO:0000313" key="1">
    <source>
        <dbReference type="EMBL" id="KAK0618620.1"/>
    </source>
</evidence>
<gene>
    <name evidence="1" type="ORF">DIS24_g11686</name>
</gene>
<organism evidence="1 2">
    <name type="scientific">Lasiodiplodia hormozganensis</name>
    <dbReference type="NCBI Taxonomy" id="869390"/>
    <lineage>
        <taxon>Eukaryota</taxon>
        <taxon>Fungi</taxon>
        <taxon>Dikarya</taxon>
        <taxon>Ascomycota</taxon>
        <taxon>Pezizomycotina</taxon>
        <taxon>Dothideomycetes</taxon>
        <taxon>Dothideomycetes incertae sedis</taxon>
        <taxon>Botryosphaeriales</taxon>
        <taxon>Botryosphaeriaceae</taxon>
        <taxon>Lasiodiplodia</taxon>
    </lineage>
</organism>
<sequence>MEEPPLPSPQASVRSLPSVRCRCRAHKEDHIDYDIDDMVDFLSESLQNVIDPYSVEELEGDIEHLLFTSNVPKKFIFDAMDLMHKWLWLYAKIPVEYAVGIDVFIVCLKISKDYHHRVRYELADWAFCMGFGVRSLEYHEAHLLRFALWLAQSSEFAGCAISRRWKKAWKQFLKRRAKGKKRAKTV</sequence>
<proteinExistence type="predicted"/>
<protein>
    <submittedName>
        <fullName evidence="1">Uncharacterized protein</fullName>
    </submittedName>
</protein>
<keyword evidence="2" id="KW-1185">Reference proteome</keyword>
<dbReference type="Proteomes" id="UP001175001">
    <property type="component" value="Unassembled WGS sequence"/>
</dbReference>
<dbReference type="EMBL" id="JAUJDW010000183">
    <property type="protein sequence ID" value="KAK0618620.1"/>
    <property type="molecule type" value="Genomic_DNA"/>
</dbReference>
<accession>A0AA40BYY1</accession>
<name>A0AA40BYY1_9PEZI</name>